<dbReference type="PANTHER" id="PTHR43102">
    <property type="entry name" value="SLR1143 PROTEIN"/>
    <property type="match status" value="1"/>
</dbReference>
<dbReference type="InterPro" id="IPR003018">
    <property type="entry name" value="GAF"/>
</dbReference>
<sequence length="176" mass="18290">MAAGLRLRLLGELGLTGAEGRWDAFAADLARAFAGQLHAAAAVPYAMVNVITDRQHFVGLHIPQGQEPVERTMSTQDGFCPEVAARGLGLVLPDVCAYPRFAANAVVDGLGIRTYAGAPLVHPATGIVLGTVCVVGTTPLPLSTGTASLELLKARSTALMDLIDQAADPFPDRDGC</sequence>
<protein>
    <submittedName>
        <fullName evidence="2">GAF domain-containing protein</fullName>
    </submittedName>
</protein>
<dbReference type="SUPFAM" id="SSF55781">
    <property type="entry name" value="GAF domain-like"/>
    <property type="match status" value="1"/>
</dbReference>
<dbReference type="InterPro" id="IPR029016">
    <property type="entry name" value="GAF-like_dom_sf"/>
</dbReference>
<reference evidence="2" key="1">
    <citation type="submission" date="2020-07" db="EMBL/GenBank/DDBJ databases">
        <authorList>
            <person name="Tarantini F.S."/>
            <person name="Hong K.W."/>
            <person name="Chan K.G."/>
        </authorList>
    </citation>
    <scope>NUCLEOTIDE SEQUENCE</scope>
    <source>
        <strain evidence="2">32-07</strain>
    </source>
</reference>
<evidence type="ECO:0000313" key="3">
    <source>
        <dbReference type="Proteomes" id="UP001049518"/>
    </source>
</evidence>
<keyword evidence="3" id="KW-1185">Reference proteome</keyword>
<accession>A0ABX8R7E0</accession>
<proteinExistence type="predicted"/>
<dbReference type="Gene3D" id="3.30.450.40">
    <property type="match status" value="1"/>
</dbReference>
<evidence type="ECO:0000313" key="2">
    <source>
        <dbReference type="EMBL" id="QXJ26995.1"/>
    </source>
</evidence>
<dbReference type="Proteomes" id="UP001049518">
    <property type="component" value="Chromosome"/>
</dbReference>
<name>A0ABX8R7E0_9ACTN</name>
<organism evidence="2 3">
    <name type="scientific">Actinomadura graeca</name>
    <dbReference type="NCBI Taxonomy" id="2750812"/>
    <lineage>
        <taxon>Bacteria</taxon>
        <taxon>Bacillati</taxon>
        <taxon>Actinomycetota</taxon>
        <taxon>Actinomycetes</taxon>
        <taxon>Streptosporangiales</taxon>
        <taxon>Thermomonosporaceae</taxon>
        <taxon>Actinomadura</taxon>
    </lineage>
</organism>
<gene>
    <name evidence="2" type="ORF">AGRA3207_007409</name>
</gene>
<feature type="domain" description="GAF" evidence="1">
    <location>
        <begin position="29"/>
        <end position="152"/>
    </location>
</feature>
<dbReference type="Pfam" id="PF01590">
    <property type="entry name" value="GAF"/>
    <property type="match status" value="1"/>
</dbReference>
<dbReference type="EMBL" id="CP059572">
    <property type="protein sequence ID" value="QXJ26995.1"/>
    <property type="molecule type" value="Genomic_DNA"/>
</dbReference>
<dbReference type="PANTHER" id="PTHR43102:SF2">
    <property type="entry name" value="GAF DOMAIN-CONTAINING PROTEIN"/>
    <property type="match status" value="1"/>
</dbReference>
<evidence type="ECO:0000259" key="1">
    <source>
        <dbReference type="Pfam" id="PF01590"/>
    </source>
</evidence>